<dbReference type="KEGG" id="has:Halsa_0535"/>
<accession>E4RPI0</accession>
<evidence type="ECO:0000259" key="1">
    <source>
        <dbReference type="Pfam" id="PF18676"/>
    </source>
</evidence>
<dbReference type="HOGENOM" id="CLU_292533_0_0_9"/>
<evidence type="ECO:0000313" key="2">
    <source>
        <dbReference type="EMBL" id="ADQ14003.1"/>
    </source>
</evidence>
<dbReference type="InterPro" id="IPR047589">
    <property type="entry name" value="DUF11_rpt"/>
</dbReference>
<keyword evidence="3" id="KW-1185">Reference proteome</keyword>
<feature type="domain" description="MBG" evidence="1">
    <location>
        <begin position="508"/>
        <end position="578"/>
    </location>
</feature>
<organism evidence="2 3">
    <name type="scientific">Halanaerobium hydrogeniformans</name>
    <name type="common">Halanaerobium sp. (strain sapolanicus)</name>
    <dbReference type="NCBI Taxonomy" id="656519"/>
    <lineage>
        <taxon>Bacteria</taxon>
        <taxon>Bacillati</taxon>
        <taxon>Bacillota</taxon>
        <taxon>Clostridia</taxon>
        <taxon>Halanaerobiales</taxon>
        <taxon>Halanaerobiaceae</taxon>
        <taxon>Halanaerobium</taxon>
    </lineage>
</organism>
<dbReference type="NCBIfam" id="TIGR01451">
    <property type="entry name" value="B_ant_repeat"/>
    <property type="match status" value="1"/>
</dbReference>
<dbReference type="InterPro" id="IPR008964">
    <property type="entry name" value="Invasin/intimin_cell_adhesion"/>
</dbReference>
<dbReference type="OrthoDB" id="174569at2"/>
<dbReference type="SUPFAM" id="SSF49373">
    <property type="entry name" value="Invasin/intimin cell-adhesion fragments"/>
    <property type="match status" value="1"/>
</dbReference>
<reference evidence="2 3" key="2">
    <citation type="journal article" date="2011" name="J. Bacteriol.">
        <title>Complete Genome Sequence of the Haloalkaliphilic, Hydrogen Producing Halanaerobium hydrogenoformans.</title>
        <authorList>
            <person name="Brown S.D."/>
            <person name="Begemann M.B."/>
            <person name="Mormile M.R."/>
            <person name="Wall J.D."/>
            <person name="Han C.S."/>
            <person name="Goodwin L.A."/>
            <person name="Pitluck S."/>
            <person name="Land M.L."/>
            <person name="Hauser L.J."/>
            <person name="Elias D.A."/>
        </authorList>
    </citation>
    <scope>NUCLEOTIDE SEQUENCE [LARGE SCALE GENOMIC DNA]</scope>
    <source>
        <strain evidence="3">sapolanicus</strain>
    </source>
</reference>
<dbReference type="RefSeq" id="WP_013405109.1">
    <property type="nucleotide sequence ID" value="NC_014654.1"/>
</dbReference>
<sequence>MKIKAHKTNKLYYIFFFALMCLLFIGITNTTPAYARGGSGDFRVSNYASGFQLNNFLWRGYAFTVSREVEVTHLWGGGGPTATGGFQGGIYETSWTGDTIGDGNPRLDKLLSGVVFDHTRDVVVGGDSGQEEMVKLGKSVTLYPGQTYFIAQGRVSTGSGTHYAADSIDYENIEIGSPIIDQWWPQANMAYQPGGDGTAVDAVGRTALSETPIRVMMGFRYITDVNEPSLGPEAETGAMSTGKYEAVLEGVLSDSGAANDEPTTLYFEYSTNSDLSNSTLVAASPHTIEGPATDVGFSRQITGLNDGTTYYYRAVAINEAGRSNGDIVSFVHDSVNFARTLTAEVLGSGGTVIPETRAVPIGESTTFELRPDSDYERSDNVVISSEHSFDSEGSWNGNVFTTGVIAEGSEENITLTFSFLKEQAITFEAGDWQSKTYGDDNFVLEATASSGLDVFYESSNPDVASIDGNTVNIHNAGTTTIIALQDGNVSYLPADNVERSLTVEKKAITIAADDISKYEGTDDPELSYQITEGNLESGDSLAVELNREDGEEPGNYAIELNTLDNPNYDITCENANFTIKPAYSVSIDQEIINSNNEENISFKFADGDVGADYDYIIVDENENTVEGNGEITETVQTISGINVSSLSDGILTLTVTLTDSAGNTGNEVTDQIDKETSIPTLDTVNIESDNDNNDHAKVGDKITLNFISSKDITELSITIADNQVSATDLEDNDATTWQAEYTMTDEDTEGEVVFVINYEDMAGNSGQEINQTTDNSSVFFSKTAPENYYIDENSINFEKETGLYFDIKNAEIDSSYNSIIRDQNGREINENGVVSSETQQITFAEDKLDRLDAGDWTIEIQLTDQAGNIGEKISHTIERPEIKAELTADYDGNTLSSGAEITYSLEIENIGAGLLKDIEVYAPIPAGSEYIAGSTIVNGKNIDDINNSLPLLDGLNIANLANEDGNLESGKNIEISYKVKTMDNLISGTEVINQAEVSGKDDLNYQLKDKLSDDPRTTGLEDPLKLRIGDVIVQYLILKKK</sequence>
<name>E4RPI0_HALHG</name>
<dbReference type="eggNOG" id="COG2911">
    <property type="taxonomic scope" value="Bacteria"/>
</dbReference>
<gene>
    <name evidence="2" type="ordered locus">Halsa_0535</name>
</gene>
<dbReference type="EMBL" id="CP002304">
    <property type="protein sequence ID" value="ADQ14003.1"/>
    <property type="molecule type" value="Genomic_DNA"/>
</dbReference>
<dbReference type="Pfam" id="PF18676">
    <property type="entry name" value="MBG_2"/>
    <property type="match status" value="1"/>
</dbReference>
<dbReference type="AlphaFoldDB" id="E4RPI0"/>
<dbReference type="STRING" id="656519.Halsa_0535"/>
<reference evidence="2 3" key="1">
    <citation type="submission" date="2010-11" db="EMBL/GenBank/DDBJ databases">
        <title>Complete sequence of Halanaerobium sp. sapolanicus.</title>
        <authorList>
            <consortium name="US DOE Joint Genome Institute"/>
            <person name="Lucas S."/>
            <person name="Copeland A."/>
            <person name="Lapidus A."/>
            <person name="Cheng J.-F."/>
            <person name="Bruce D."/>
            <person name="Goodwin L."/>
            <person name="Pitluck S."/>
            <person name="Davenport K."/>
            <person name="Detter J.C."/>
            <person name="Han C."/>
            <person name="Tapia R."/>
            <person name="Land M."/>
            <person name="Hauser L."/>
            <person name="Jeffries C."/>
            <person name="Kyrpides N."/>
            <person name="Ivanova N."/>
            <person name="Mikhailova N."/>
            <person name="Begemann M.B."/>
            <person name="Mormile M.R."/>
            <person name="Wall J.D."/>
            <person name="Elias D.A."/>
            <person name="Woyke T."/>
        </authorList>
    </citation>
    <scope>NUCLEOTIDE SEQUENCE [LARGE SCALE GENOMIC DNA]</scope>
    <source>
        <strain evidence="3">sapolanicus</strain>
    </source>
</reference>
<dbReference type="Gene3D" id="2.60.40.1080">
    <property type="match status" value="1"/>
</dbReference>
<protein>
    <submittedName>
        <fullName evidence="2">Conserved repeat domain protein</fullName>
    </submittedName>
</protein>
<proteinExistence type="predicted"/>
<dbReference type="Proteomes" id="UP000007434">
    <property type="component" value="Chromosome"/>
</dbReference>
<evidence type="ECO:0000313" key="3">
    <source>
        <dbReference type="Proteomes" id="UP000007434"/>
    </source>
</evidence>
<dbReference type="InterPro" id="IPR041286">
    <property type="entry name" value="MBG_2"/>
</dbReference>